<proteinExistence type="predicted"/>
<accession>A0ABW3Q5E0</accession>
<dbReference type="EMBL" id="JBHTLP010000002">
    <property type="protein sequence ID" value="MFD1140351.1"/>
    <property type="molecule type" value="Genomic_DNA"/>
</dbReference>
<reference evidence="2" key="1">
    <citation type="journal article" date="2019" name="Int. J. Syst. Evol. Microbiol.">
        <title>The Global Catalogue of Microorganisms (GCM) 10K type strain sequencing project: providing services to taxonomists for standard genome sequencing and annotation.</title>
        <authorList>
            <consortium name="The Broad Institute Genomics Platform"/>
            <consortium name="The Broad Institute Genome Sequencing Center for Infectious Disease"/>
            <person name="Wu L."/>
            <person name="Ma J."/>
        </authorList>
    </citation>
    <scope>NUCLEOTIDE SEQUENCE [LARGE SCALE GENOMIC DNA]</scope>
    <source>
        <strain evidence="2">CCUG 55608</strain>
    </source>
</reference>
<evidence type="ECO:0000313" key="2">
    <source>
        <dbReference type="Proteomes" id="UP001597116"/>
    </source>
</evidence>
<keyword evidence="2" id="KW-1185">Reference proteome</keyword>
<dbReference type="RefSeq" id="WP_265989583.1">
    <property type="nucleotide sequence ID" value="NZ_CP110973.1"/>
</dbReference>
<dbReference type="Proteomes" id="UP001597116">
    <property type="component" value="Unassembled WGS sequence"/>
</dbReference>
<comment type="caution">
    <text evidence="1">The sequence shown here is derived from an EMBL/GenBank/DDBJ whole genome shotgun (WGS) entry which is preliminary data.</text>
</comment>
<gene>
    <name evidence="1" type="ORF">ACFQ4C_04495</name>
</gene>
<protein>
    <submittedName>
        <fullName evidence="1">Uncharacterized protein</fullName>
    </submittedName>
</protein>
<sequence>MSQLVIEIDSPEDEKLLLAILPKFNARVLEKKESSKPSLKDVLEELSQSGVAEKIW</sequence>
<organism evidence="1 2">
    <name type="scientific">Larkinella insperata</name>
    <dbReference type="NCBI Taxonomy" id="332158"/>
    <lineage>
        <taxon>Bacteria</taxon>
        <taxon>Pseudomonadati</taxon>
        <taxon>Bacteroidota</taxon>
        <taxon>Cytophagia</taxon>
        <taxon>Cytophagales</taxon>
        <taxon>Spirosomataceae</taxon>
        <taxon>Larkinella</taxon>
    </lineage>
</organism>
<evidence type="ECO:0000313" key="1">
    <source>
        <dbReference type="EMBL" id="MFD1140351.1"/>
    </source>
</evidence>
<name>A0ABW3Q5E0_9BACT</name>